<dbReference type="InterPro" id="IPR050861">
    <property type="entry name" value="Dihydroxyacetone_Kinase"/>
</dbReference>
<evidence type="ECO:0000256" key="5">
    <source>
        <dbReference type="ARBA" id="ARBA00022777"/>
    </source>
</evidence>
<proteinExistence type="predicted"/>
<feature type="domain" description="DhaL" evidence="9">
    <location>
        <begin position="8"/>
        <end position="208"/>
    </location>
</feature>
<evidence type="ECO:0000256" key="8">
    <source>
        <dbReference type="ARBA" id="ARBA00055771"/>
    </source>
</evidence>
<dbReference type="SMART" id="SM01120">
    <property type="entry name" value="Dak2"/>
    <property type="match status" value="1"/>
</dbReference>
<dbReference type="AlphaFoldDB" id="A0A930H1J8"/>
<evidence type="ECO:0000256" key="1">
    <source>
        <dbReference type="ARBA" id="ARBA00001113"/>
    </source>
</evidence>
<evidence type="ECO:0000256" key="3">
    <source>
        <dbReference type="ARBA" id="ARBA00012095"/>
    </source>
</evidence>
<accession>A0A930H1J8</accession>
<keyword evidence="6" id="KW-0319">Glycerol metabolism</keyword>
<dbReference type="InterPro" id="IPR004007">
    <property type="entry name" value="DhaL_dom"/>
</dbReference>
<comment type="catalytic activity">
    <reaction evidence="1">
        <text>dihydroxyacetone + phosphoenolpyruvate = dihydroxyacetone phosphate + pyruvate</text>
        <dbReference type="Rhea" id="RHEA:18381"/>
        <dbReference type="ChEBI" id="CHEBI:15361"/>
        <dbReference type="ChEBI" id="CHEBI:16016"/>
        <dbReference type="ChEBI" id="CHEBI:57642"/>
        <dbReference type="ChEBI" id="CHEBI:58702"/>
        <dbReference type="EC" id="2.7.1.121"/>
    </reaction>
</comment>
<evidence type="ECO:0000256" key="6">
    <source>
        <dbReference type="ARBA" id="ARBA00022798"/>
    </source>
</evidence>
<evidence type="ECO:0000313" key="10">
    <source>
        <dbReference type="EMBL" id="MBF1304776.1"/>
    </source>
</evidence>
<dbReference type="GO" id="GO:0005829">
    <property type="term" value="C:cytosol"/>
    <property type="evidence" value="ECO:0007669"/>
    <property type="project" value="TreeGrafter"/>
</dbReference>
<dbReference type="GO" id="GO:0004371">
    <property type="term" value="F:glycerone kinase activity"/>
    <property type="evidence" value="ECO:0007669"/>
    <property type="project" value="InterPro"/>
</dbReference>
<evidence type="ECO:0000259" key="9">
    <source>
        <dbReference type="PROSITE" id="PS51480"/>
    </source>
</evidence>
<dbReference type="Proteomes" id="UP000780721">
    <property type="component" value="Unassembled WGS sequence"/>
</dbReference>
<dbReference type="RefSeq" id="WP_315369868.1">
    <property type="nucleotide sequence ID" value="NZ_CAUVME010000019.1"/>
</dbReference>
<keyword evidence="5 10" id="KW-0418">Kinase</keyword>
<gene>
    <name evidence="10" type="primary">dhaL</name>
    <name evidence="10" type="ORF">HXM91_02760</name>
</gene>
<evidence type="ECO:0000256" key="2">
    <source>
        <dbReference type="ARBA" id="ARBA00004745"/>
    </source>
</evidence>
<reference evidence="10" key="1">
    <citation type="submission" date="2020-04" db="EMBL/GenBank/DDBJ databases">
        <title>Deep metagenomics examines the oral microbiome during advanced dental caries in children, revealing novel taxa and co-occurrences with host molecules.</title>
        <authorList>
            <person name="Baker J.L."/>
            <person name="Morton J.T."/>
            <person name="Dinis M."/>
            <person name="Alvarez R."/>
            <person name="Tran N.C."/>
            <person name="Knight R."/>
            <person name="Edlund A."/>
        </authorList>
    </citation>
    <scope>NUCLEOTIDE SEQUENCE</scope>
    <source>
        <strain evidence="10">JCVI_48_bin.5</strain>
    </source>
</reference>
<dbReference type="EC" id="2.7.1.121" evidence="3"/>
<dbReference type="FunFam" id="1.25.40.340:FF:000002">
    <property type="entry name" value="Dihydroxyacetone kinase, L subunit"/>
    <property type="match status" value="1"/>
</dbReference>
<dbReference type="Pfam" id="PF02734">
    <property type="entry name" value="Dak2"/>
    <property type="match status" value="1"/>
</dbReference>
<comment type="subunit">
    <text evidence="7">Homodimer. The dihydroxyacetone kinase complex is composed of a homodimer of DhaM, a homodimer of DhaK and the subunit DhaL.</text>
</comment>
<dbReference type="PANTHER" id="PTHR28629">
    <property type="entry name" value="TRIOKINASE/FMN CYCLASE"/>
    <property type="match status" value="1"/>
</dbReference>
<dbReference type="GO" id="GO:0047324">
    <property type="term" value="F:phosphoenolpyruvate-glycerone phosphotransferase activity"/>
    <property type="evidence" value="ECO:0007669"/>
    <property type="project" value="UniProtKB-EC"/>
</dbReference>
<protein>
    <recommendedName>
        <fullName evidence="3">phosphoenolpyruvate--glycerone phosphotransferase</fullName>
        <ecNumber evidence="3">2.7.1.121</ecNumber>
    </recommendedName>
</protein>
<comment type="pathway">
    <text evidence="2">Polyol metabolism; glycerol degradation.</text>
</comment>
<dbReference type="Gene3D" id="1.25.40.340">
    <property type="match status" value="1"/>
</dbReference>
<dbReference type="NCBIfam" id="TIGR02365">
    <property type="entry name" value="dha_L_ycgS"/>
    <property type="match status" value="1"/>
</dbReference>
<dbReference type="InterPro" id="IPR012737">
    <property type="entry name" value="DhaK_L_YcgS"/>
</dbReference>
<dbReference type="GO" id="GO:0019563">
    <property type="term" value="P:glycerol catabolic process"/>
    <property type="evidence" value="ECO:0007669"/>
    <property type="project" value="TreeGrafter"/>
</dbReference>
<comment type="function">
    <text evidence="8">ADP-binding subunit of the dihydroxyacetone kinase, which is responsible for the phosphoenolpyruvate (PEP)-dependent phosphorylation of dihydroxyacetone. DhaL-ADP is converted to DhaL-ATP via a phosphoryl group transfer from DhaM and transmits it to dihydroxyacetone binds to DhaK.</text>
</comment>
<name>A0A930H1J8_9FIRM</name>
<dbReference type="PANTHER" id="PTHR28629:SF4">
    <property type="entry name" value="TRIOKINASE_FMN CYCLASE"/>
    <property type="match status" value="1"/>
</dbReference>
<dbReference type="PROSITE" id="PS51480">
    <property type="entry name" value="DHAL"/>
    <property type="match status" value="1"/>
</dbReference>
<comment type="caution">
    <text evidence="10">The sequence shown here is derived from an EMBL/GenBank/DDBJ whole genome shotgun (WGS) entry which is preliminary data.</text>
</comment>
<evidence type="ECO:0000313" key="11">
    <source>
        <dbReference type="Proteomes" id="UP000780721"/>
    </source>
</evidence>
<dbReference type="EMBL" id="JABZRB010000048">
    <property type="protein sequence ID" value="MBF1304776.1"/>
    <property type="molecule type" value="Genomic_DNA"/>
</dbReference>
<dbReference type="InterPro" id="IPR036117">
    <property type="entry name" value="DhaL_dom_sf"/>
</dbReference>
<keyword evidence="4" id="KW-0808">Transferase</keyword>
<dbReference type="SUPFAM" id="SSF101473">
    <property type="entry name" value="DhaL-like"/>
    <property type="match status" value="1"/>
</dbReference>
<evidence type="ECO:0000256" key="7">
    <source>
        <dbReference type="ARBA" id="ARBA00046577"/>
    </source>
</evidence>
<evidence type="ECO:0000256" key="4">
    <source>
        <dbReference type="ARBA" id="ARBA00022679"/>
    </source>
</evidence>
<organism evidence="10 11">
    <name type="scientific">Oribacterium sinus</name>
    <dbReference type="NCBI Taxonomy" id="237576"/>
    <lineage>
        <taxon>Bacteria</taxon>
        <taxon>Bacillati</taxon>
        <taxon>Bacillota</taxon>
        <taxon>Clostridia</taxon>
        <taxon>Lachnospirales</taxon>
        <taxon>Lachnospiraceae</taxon>
        <taxon>Oribacterium</taxon>
    </lineage>
</organism>
<sequence>MNFTLNSKDYMDYIVAVNQELNENEEYITNLDLATGDGDHWANLHMGFTKLTEEKERLEALDLSSELKEIGKIMMAVIGGSSGVLYGSAYLHASKVMKDKEAIHKEELFEILNAMLNAIMERGQAKPGFKTMIDSLHPAVEAYKAALEEGANVEELCKRVAAAAEKGAEETRNMESIKGRATYQSNKGMGHLDPGAVTMALQIKVLMDKALEKRGN</sequence>